<name>A0A1X1VSY8_MYCGS</name>
<accession>A0A1X1VSY8</accession>
<reference evidence="2 3" key="1">
    <citation type="submission" date="2016-01" db="EMBL/GenBank/DDBJ databases">
        <title>The new phylogeny of the genus Mycobacterium.</title>
        <authorList>
            <person name="Tarcisio F."/>
            <person name="Conor M."/>
            <person name="Antonella G."/>
            <person name="Elisabetta G."/>
            <person name="Giulia F.S."/>
            <person name="Sara T."/>
            <person name="Anna F."/>
            <person name="Clotilde B."/>
            <person name="Roberto B."/>
            <person name="Veronica D.S."/>
            <person name="Fabio R."/>
            <person name="Monica P."/>
            <person name="Olivier J."/>
            <person name="Enrico T."/>
            <person name="Nicola S."/>
        </authorList>
    </citation>
    <scope>NUCLEOTIDE SEQUENCE [LARGE SCALE GENOMIC DNA]</scope>
    <source>
        <strain evidence="2 3">DSM 43505</strain>
    </source>
</reference>
<gene>
    <name evidence="2" type="ORF">AWC07_03975</name>
</gene>
<protein>
    <recommendedName>
        <fullName evidence="1">Cupin type-2 domain-containing protein</fullName>
    </recommendedName>
</protein>
<dbReference type="EMBL" id="LQOX01000080">
    <property type="protein sequence ID" value="ORV72128.1"/>
    <property type="molecule type" value="Genomic_DNA"/>
</dbReference>
<dbReference type="InterPro" id="IPR013096">
    <property type="entry name" value="Cupin_2"/>
</dbReference>
<dbReference type="SUPFAM" id="SSF51182">
    <property type="entry name" value="RmlC-like cupins"/>
    <property type="match status" value="1"/>
</dbReference>
<keyword evidence="3" id="KW-1185">Reference proteome</keyword>
<dbReference type="CDD" id="cd02208">
    <property type="entry name" value="cupin_RmlC-like"/>
    <property type="match status" value="1"/>
</dbReference>
<evidence type="ECO:0000313" key="3">
    <source>
        <dbReference type="Proteomes" id="UP000193738"/>
    </source>
</evidence>
<dbReference type="Proteomes" id="UP000193738">
    <property type="component" value="Unassembled WGS sequence"/>
</dbReference>
<dbReference type="Gene3D" id="2.60.120.10">
    <property type="entry name" value="Jelly Rolls"/>
    <property type="match status" value="1"/>
</dbReference>
<feature type="domain" description="Cupin type-2" evidence="1">
    <location>
        <begin position="47"/>
        <end position="116"/>
    </location>
</feature>
<comment type="caution">
    <text evidence="2">The sequence shown here is derived from an EMBL/GenBank/DDBJ whole genome shotgun (WGS) entry which is preliminary data.</text>
</comment>
<dbReference type="AlphaFoldDB" id="A0A1X1VSY8"/>
<evidence type="ECO:0000313" key="2">
    <source>
        <dbReference type="EMBL" id="ORV72128.1"/>
    </source>
</evidence>
<dbReference type="InterPro" id="IPR011051">
    <property type="entry name" value="RmlC_Cupin_sf"/>
</dbReference>
<dbReference type="InterPro" id="IPR014710">
    <property type="entry name" value="RmlC-like_jellyroll"/>
</dbReference>
<organism evidence="2 3">
    <name type="scientific">Mycobacterium gastri</name>
    <dbReference type="NCBI Taxonomy" id="1777"/>
    <lineage>
        <taxon>Bacteria</taxon>
        <taxon>Bacillati</taxon>
        <taxon>Actinomycetota</taxon>
        <taxon>Actinomycetes</taxon>
        <taxon>Mycobacteriales</taxon>
        <taxon>Mycobacteriaceae</taxon>
        <taxon>Mycobacterium</taxon>
    </lineage>
</organism>
<sequence>MPDVRLITFDEIPGEVFTRWDITEHQLNQHLLSAGLTETPAIVADVLTFPPGFIHHMHRHPYADMVVVPLSGTVRFLGDPGDPMDMNPGQLLVVPRQSWHEFRNVSGAPSKVLHIFSGVGATEDVGYEAHPNQFSIT</sequence>
<dbReference type="Pfam" id="PF07883">
    <property type="entry name" value="Cupin_2"/>
    <property type="match status" value="1"/>
</dbReference>
<dbReference type="RefSeq" id="WP_036420252.1">
    <property type="nucleotide sequence ID" value="NZ_LQOX01000080.1"/>
</dbReference>
<evidence type="ECO:0000259" key="1">
    <source>
        <dbReference type="Pfam" id="PF07883"/>
    </source>
</evidence>
<proteinExistence type="predicted"/>
<dbReference type="STRING" id="1777.AWC07_03975"/>